<evidence type="ECO:0000256" key="6">
    <source>
        <dbReference type="ARBA" id="ARBA00023002"/>
    </source>
</evidence>
<dbReference type="PANTHER" id="PTHR45754:SF3">
    <property type="entry name" value="METHYLENETETRAHYDROFOLATE REDUCTASE (NADPH)"/>
    <property type="match status" value="1"/>
</dbReference>
<dbReference type="InterPro" id="IPR003171">
    <property type="entry name" value="Mehydrof_redctse-like"/>
</dbReference>
<dbReference type="Proteomes" id="UP001519504">
    <property type="component" value="Unassembled WGS sequence"/>
</dbReference>
<keyword evidence="4 8" id="KW-0285">Flavoprotein</keyword>
<gene>
    <name evidence="9" type="ORF">G6R29_02810</name>
</gene>
<comment type="pathway">
    <text evidence="2 8">One-carbon metabolism; tetrahydrofolate interconversion.</text>
</comment>
<comment type="catalytic activity">
    <reaction evidence="7">
        <text>(6S)-5-methyl-5,6,7,8-tetrahydrofolate + NAD(+) = (6R)-5,10-methylene-5,6,7,8-tetrahydrofolate + NADH + H(+)</text>
        <dbReference type="Rhea" id="RHEA:19821"/>
        <dbReference type="ChEBI" id="CHEBI:15378"/>
        <dbReference type="ChEBI" id="CHEBI:15636"/>
        <dbReference type="ChEBI" id="CHEBI:18608"/>
        <dbReference type="ChEBI" id="CHEBI:57540"/>
        <dbReference type="ChEBI" id="CHEBI:57945"/>
        <dbReference type="EC" id="1.5.1.54"/>
    </reaction>
    <physiologicalReaction direction="right-to-left" evidence="7">
        <dbReference type="Rhea" id="RHEA:19823"/>
    </physiologicalReaction>
</comment>
<dbReference type="SUPFAM" id="SSF51730">
    <property type="entry name" value="FAD-linked oxidoreductase"/>
    <property type="match status" value="1"/>
</dbReference>
<dbReference type="Pfam" id="PF02219">
    <property type="entry name" value="MTHFR"/>
    <property type="match status" value="1"/>
</dbReference>
<organism evidence="9 10">
    <name type="scientific">Fructobacillus broussonetiae</name>
    <dbReference type="NCBI Taxonomy" id="2713173"/>
    <lineage>
        <taxon>Bacteria</taxon>
        <taxon>Bacillati</taxon>
        <taxon>Bacillota</taxon>
        <taxon>Bacilli</taxon>
        <taxon>Lactobacillales</taxon>
        <taxon>Lactobacillaceae</taxon>
        <taxon>Fructobacillus</taxon>
    </lineage>
</organism>
<accession>A0ABS5R1Z0</accession>
<proteinExistence type="inferred from homology"/>
<evidence type="ECO:0000256" key="5">
    <source>
        <dbReference type="ARBA" id="ARBA00022827"/>
    </source>
</evidence>
<dbReference type="PANTHER" id="PTHR45754">
    <property type="entry name" value="METHYLENETETRAHYDROFOLATE REDUCTASE"/>
    <property type="match status" value="1"/>
</dbReference>
<evidence type="ECO:0000256" key="2">
    <source>
        <dbReference type="ARBA" id="ARBA00004777"/>
    </source>
</evidence>
<evidence type="ECO:0000256" key="4">
    <source>
        <dbReference type="ARBA" id="ARBA00022630"/>
    </source>
</evidence>
<evidence type="ECO:0000256" key="3">
    <source>
        <dbReference type="ARBA" id="ARBA00006743"/>
    </source>
</evidence>
<dbReference type="InterPro" id="IPR029041">
    <property type="entry name" value="FAD-linked_oxidoreductase-like"/>
</dbReference>
<comment type="caution">
    <text evidence="9">The sequence shown here is derived from an EMBL/GenBank/DDBJ whole genome shotgun (WGS) entry which is preliminary data.</text>
</comment>
<comment type="cofactor">
    <cofactor evidence="1 8">
        <name>FAD</name>
        <dbReference type="ChEBI" id="CHEBI:57692"/>
    </cofactor>
</comment>
<reference evidence="9 10" key="1">
    <citation type="submission" date="2020-02" db="EMBL/GenBank/DDBJ databases">
        <title>Fructobacillus sp. isolated from paper mulberry of Taiwan.</title>
        <authorList>
            <person name="Lin S.-T."/>
        </authorList>
    </citation>
    <scope>NUCLEOTIDE SEQUENCE [LARGE SCALE GENOMIC DNA]</scope>
    <source>
        <strain evidence="9 10">M2-14</strain>
    </source>
</reference>
<evidence type="ECO:0000256" key="1">
    <source>
        <dbReference type="ARBA" id="ARBA00001974"/>
    </source>
</evidence>
<name>A0ABS5R1Z0_9LACO</name>
<keyword evidence="5 8" id="KW-0274">FAD</keyword>
<comment type="similarity">
    <text evidence="3 8">Belongs to the methylenetetrahydrofolate reductase family.</text>
</comment>
<sequence length="250" mass="27731">MVEYRIDPHEISDLDGFSVELTVGKVKTLLENGLDRKAMEATFFSVVNQGESESDFCELLETASHLQRATGRPVLVHLRAGDISAVGVLEFLKRVKALELSNFLIITGDKRRLDDGFSTGLALLSALRDAAGDEITLASTIDVNQAAGRTATMLLEEWEKRNECGADFAITQIFFEPEMLIGLRKKLENDAVIVPGLVSGLSEKQVGWIECVLGITVPMDFRQNPVAFNKRLKERLNKSGFGFFHYFGMD</sequence>
<dbReference type="Gene3D" id="3.20.20.220">
    <property type="match status" value="1"/>
</dbReference>
<evidence type="ECO:0000256" key="8">
    <source>
        <dbReference type="RuleBase" id="RU003862"/>
    </source>
</evidence>
<protein>
    <recommendedName>
        <fullName evidence="8">Methylenetetrahydrofolate reductase</fullName>
    </recommendedName>
</protein>
<keyword evidence="6 8" id="KW-0560">Oxidoreductase</keyword>
<dbReference type="EMBL" id="JAAMFK010000003">
    <property type="protein sequence ID" value="MBS9338564.1"/>
    <property type="molecule type" value="Genomic_DNA"/>
</dbReference>
<evidence type="ECO:0000313" key="10">
    <source>
        <dbReference type="Proteomes" id="UP001519504"/>
    </source>
</evidence>
<evidence type="ECO:0000256" key="7">
    <source>
        <dbReference type="ARBA" id="ARBA00048628"/>
    </source>
</evidence>
<dbReference type="RefSeq" id="WP_213808849.1">
    <property type="nucleotide sequence ID" value="NZ_JAAMFK010000003.1"/>
</dbReference>
<evidence type="ECO:0000313" key="9">
    <source>
        <dbReference type="EMBL" id="MBS9338564.1"/>
    </source>
</evidence>
<keyword evidence="10" id="KW-1185">Reference proteome</keyword>